<evidence type="ECO:0000313" key="4">
    <source>
        <dbReference type="Proteomes" id="UP000640583"/>
    </source>
</evidence>
<comment type="caution">
    <text evidence="3">The sequence shown here is derived from an EMBL/GenBank/DDBJ whole genome shotgun (WGS) entry which is preliminary data.</text>
</comment>
<feature type="signal peptide" evidence="1">
    <location>
        <begin position="1"/>
        <end position="21"/>
    </location>
</feature>
<evidence type="ECO:0000313" key="3">
    <source>
        <dbReference type="EMBL" id="MBI1492202.1"/>
    </source>
</evidence>
<name>A0A8J7LTU5_9RHOB</name>
<dbReference type="EMBL" id="JADCKQ010000001">
    <property type="protein sequence ID" value="MBI1492202.1"/>
    <property type="molecule type" value="Genomic_DNA"/>
</dbReference>
<feature type="chain" id="PRO_5035224024" evidence="1">
    <location>
        <begin position="22"/>
        <end position="91"/>
    </location>
</feature>
<gene>
    <name evidence="3" type="ORF">H1D41_00975</name>
</gene>
<dbReference type="InterPro" id="IPR008613">
    <property type="entry name" value="Excalibur_Ca-bd_domain"/>
</dbReference>
<reference evidence="3" key="1">
    <citation type="submission" date="2020-10" db="EMBL/GenBank/DDBJ databases">
        <title>Paenihalocynthiibacter styelae gen. nov., sp. nov., isolated from stalked sea squirt Styela clava.</title>
        <authorList>
            <person name="Kim Y.-O."/>
            <person name="Yoon J.-H."/>
        </authorList>
    </citation>
    <scope>NUCLEOTIDE SEQUENCE</scope>
    <source>
        <strain evidence="3">MYP1-1</strain>
    </source>
</reference>
<evidence type="ECO:0000256" key="1">
    <source>
        <dbReference type="SAM" id="SignalP"/>
    </source>
</evidence>
<keyword evidence="1" id="KW-0732">Signal</keyword>
<dbReference type="AlphaFoldDB" id="A0A8J7LTU5"/>
<feature type="domain" description="Excalibur calcium-binding" evidence="2">
    <location>
        <begin position="49"/>
        <end position="83"/>
    </location>
</feature>
<accession>A0A8J7LTU5</accession>
<organism evidence="3 4">
    <name type="scientific">Halocynthiibacter styelae</name>
    <dbReference type="NCBI Taxonomy" id="2761955"/>
    <lineage>
        <taxon>Bacteria</taxon>
        <taxon>Pseudomonadati</taxon>
        <taxon>Pseudomonadota</taxon>
        <taxon>Alphaproteobacteria</taxon>
        <taxon>Rhodobacterales</taxon>
        <taxon>Paracoccaceae</taxon>
        <taxon>Halocynthiibacter</taxon>
    </lineage>
</organism>
<keyword evidence="4" id="KW-1185">Reference proteome</keyword>
<protein>
    <submittedName>
        <fullName evidence="3">Excalibur calcium-binding domain-containing protein</fullName>
    </submittedName>
</protein>
<dbReference type="Proteomes" id="UP000640583">
    <property type="component" value="Unassembled WGS sequence"/>
</dbReference>
<dbReference type="Pfam" id="PF05901">
    <property type="entry name" value="Excalibur"/>
    <property type="match status" value="1"/>
</dbReference>
<dbReference type="RefSeq" id="WP_394355372.1">
    <property type="nucleotide sequence ID" value="NZ_JADCKQ010000001.1"/>
</dbReference>
<proteinExistence type="predicted"/>
<evidence type="ECO:0000259" key="2">
    <source>
        <dbReference type="Pfam" id="PF05901"/>
    </source>
</evidence>
<sequence length="91" mass="9834">MKKTILLACIASAFIADLATANPDDTAHQGISAFELSEFLVAQNWDCSRKTCSQISSCAEACYKLTVCGHRRRDGDGDGIPCESLCSSRCR</sequence>